<evidence type="ECO:0008006" key="3">
    <source>
        <dbReference type="Google" id="ProtNLM"/>
    </source>
</evidence>
<dbReference type="RefSeq" id="WP_263389940.1">
    <property type="nucleotide sequence ID" value="NZ_JAOVQN010000027.1"/>
</dbReference>
<sequence>MDAATLLAVEAFLVPSGATEIRDGIRSAMAAFDCARMRTEFDPTTGRVHLLGHVPADEARTTAVSAVRAQLGSALLVDDGLRVLPHPQCDVLGRIEASGLPQSEEQFKDAAMIGAQGFAREYAFMQGELLRIDLIAPDYDAYVYVDYFDGDGLVLHLSATGGTAGLRSAGEVFSVPGSQDGSPPMKFEIAPPFGQDIVLTIAVNSPLYLSSRPLVETAEEYLDYLQDRMSLLMSEPSFKGEWAYLFVSTSAADKP</sequence>
<dbReference type="EMBL" id="JAOVQN010000027">
    <property type="protein sequence ID" value="MCU9840053.1"/>
    <property type="molecule type" value="Genomic_DNA"/>
</dbReference>
<keyword evidence="2" id="KW-1185">Reference proteome</keyword>
<evidence type="ECO:0000313" key="1">
    <source>
        <dbReference type="EMBL" id="MCU9840053.1"/>
    </source>
</evidence>
<gene>
    <name evidence="1" type="ORF">OEZ49_19990</name>
</gene>
<dbReference type="Proteomes" id="UP001321014">
    <property type="component" value="Unassembled WGS sequence"/>
</dbReference>
<name>A0ABT2WWL4_9RHOB</name>
<organism evidence="1 2">
    <name type="scientific">Ruegeria marisflavi</name>
    <dbReference type="NCBI Taxonomy" id="2984152"/>
    <lineage>
        <taxon>Bacteria</taxon>
        <taxon>Pseudomonadati</taxon>
        <taxon>Pseudomonadota</taxon>
        <taxon>Alphaproteobacteria</taxon>
        <taxon>Rhodobacterales</taxon>
        <taxon>Roseobacteraceae</taxon>
        <taxon>Ruegeria</taxon>
    </lineage>
</organism>
<accession>A0ABT2WWL4</accession>
<protein>
    <recommendedName>
        <fullName evidence="3">DUF4384 domain-containing protein</fullName>
    </recommendedName>
</protein>
<comment type="caution">
    <text evidence="1">The sequence shown here is derived from an EMBL/GenBank/DDBJ whole genome shotgun (WGS) entry which is preliminary data.</text>
</comment>
<evidence type="ECO:0000313" key="2">
    <source>
        <dbReference type="Proteomes" id="UP001321014"/>
    </source>
</evidence>
<proteinExistence type="predicted"/>
<reference evidence="1 2" key="1">
    <citation type="submission" date="2022-10" db="EMBL/GenBank/DDBJ databases">
        <title>Ruegeria sp. nov., isolated from ocean surface water.</title>
        <authorList>
            <person name="He W."/>
            <person name="Wang L."/>
            <person name="Zhang D.-F."/>
        </authorList>
    </citation>
    <scope>NUCLEOTIDE SEQUENCE [LARGE SCALE GENOMIC DNA]</scope>
    <source>
        <strain evidence="1 2">WL0004</strain>
    </source>
</reference>